<dbReference type="Proteomes" id="UP000581769">
    <property type="component" value="Unassembled WGS sequence"/>
</dbReference>
<dbReference type="InterPro" id="IPR037401">
    <property type="entry name" value="SnoaL-like"/>
</dbReference>
<accession>A0A840IPW0</accession>
<dbReference type="GO" id="GO:0016853">
    <property type="term" value="F:isomerase activity"/>
    <property type="evidence" value="ECO:0007669"/>
    <property type="project" value="UniProtKB-KW"/>
</dbReference>
<dbReference type="InterPro" id="IPR032710">
    <property type="entry name" value="NTF2-like_dom_sf"/>
</dbReference>
<protein>
    <submittedName>
        <fullName evidence="2">Ketosteroid isomerase-like protein</fullName>
    </submittedName>
</protein>
<sequence>MTTLIPAPRTAERLVTDLFTVIDERRWDELTDVFAPGCVYERPGYEPLAGLADIEHFYRHIRVISVGRHLVDRVVSDLGSAACWGRFTGEDRSGRSLDEGFADTYLVQDGKIVRRTTYFFRAAI</sequence>
<dbReference type="Pfam" id="PF12680">
    <property type="entry name" value="SnoaL_2"/>
    <property type="match status" value="1"/>
</dbReference>
<dbReference type="CDD" id="cd00531">
    <property type="entry name" value="NTF2_like"/>
    <property type="match status" value="1"/>
</dbReference>
<keyword evidence="2" id="KW-0413">Isomerase</keyword>
<organism evidence="2 3">
    <name type="scientific">Amycolatopsis jiangsuensis</name>
    <dbReference type="NCBI Taxonomy" id="1181879"/>
    <lineage>
        <taxon>Bacteria</taxon>
        <taxon>Bacillati</taxon>
        <taxon>Actinomycetota</taxon>
        <taxon>Actinomycetes</taxon>
        <taxon>Pseudonocardiales</taxon>
        <taxon>Pseudonocardiaceae</taxon>
        <taxon>Amycolatopsis</taxon>
    </lineage>
</organism>
<evidence type="ECO:0000313" key="3">
    <source>
        <dbReference type="Proteomes" id="UP000581769"/>
    </source>
</evidence>
<evidence type="ECO:0000259" key="1">
    <source>
        <dbReference type="Pfam" id="PF12680"/>
    </source>
</evidence>
<gene>
    <name evidence="2" type="ORF">BJY18_001911</name>
</gene>
<dbReference type="EMBL" id="JACHMG010000001">
    <property type="protein sequence ID" value="MBB4684426.1"/>
    <property type="molecule type" value="Genomic_DNA"/>
</dbReference>
<feature type="domain" description="SnoaL-like" evidence="1">
    <location>
        <begin position="15"/>
        <end position="114"/>
    </location>
</feature>
<dbReference type="SUPFAM" id="SSF54427">
    <property type="entry name" value="NTF2-like"/>
    <property type="match status" value="1"/>
</dbReference>
<keyword evidence="3" id="KW-1185">Reference proteome</keyword>
<name>A0A840IPW0_9PSEU</name>
<dbReference type="Gene3D" id="3.10.450.50">
    <property type="match status" value="1"/>
</dbReference>
<evidence type="ECO:0000313" key="2">
    <source>
        <dbReference type="EMBL" id="MBB4684426.1"/>
    </source>
</evidence>
<proteinExistence type="predicted"/>
<reference evidence="2 3" key="1">
    <citation type="submission" date="2020-08" db="EMBL/GenBank/DDBJ databases">
        <title>Sequencing the genomes of 1000 actinobacteria strains.</title>
        <authorList>
            <person name="Klenk H.-P."/>
        </authorList>
    </citation>
    <scope>NUCLEOTIDE SEQUENCE [LARGE SCALE GENOMIC DNA]</scope>
    <source>
        <strain evidence="2 3">DSM 45859</strain>
    </source>
</reference>
<comment type="caution">
    <text evidence="2">The sequence shown here is derived from an EMBL/GenBank/DDBJ whole genome shotgun (WGS) entry which is preliminary data.</text>
</comment>
<dbReference type="AlphaFoldDB" id="A0A840IPW0"/>
<dbReference type="RefSeq" id="WP_221457654.1">
    <property type="nucleotide sequence ID" value="NZ_JACHMG010000001.1"/>
</dbReference>